<evidence type="ECO:0000313" key="1">
    <source>
        <dbReference type="EMBL" id="KAF2260603.1"/>
    </source>
</evidence>
<evidence type="ECO:0000313" key="2">
    <source>
        <dbReference type="Proteomes" id="UP000800093"/>
    </source>
</evidence>
<comment type="caution">
    <text evidence="1">The sequence shown here is derived from an EMBL/GenBank/DDBJ whole genome shotgun (WGS) entry which is preliminary data.</text>
</comment>
<keyword evidence="2" id="KW-1185">Reference proteome</keyword>
<protein>
    <submittedName>
        <fullName evidence="1">Uncharacterized protein</fullName>
    </submittedName>
</protein>
<sequence length="203" mass="21816">MHPRRAIQQNPLKGAPMSSTVVLLLVLLVLLVLQRYLNSYAATIVRLPEYIHLRCTYLLFRRTFYPPPALRRCASAAAAAARTVYPAVFTPLFGARAQAQALALAGGWRSTPLCTALPAATIFSGGSSRGAVASVCSAHARSALSLPRGSLTCSAGWPAHQALRRRTRSARPALGQLRGLLFRSRSSFPPLRSTVLCPPADRG</sequence>
<accession>A0A9P4K1V4</accession>
<dbReference type="Proteomes" id="UP000800093">
    <property type="component" value="Unassembled WGS sequence"/>
</dbReference>
<proteinExistence type="predicted"/>
<reference evidence="2" key="1">
    <citation type="journal article" date="2020" name="Stud. Mycol.">
        <title>101 Dothideomycetes genomes: A test case for predicting lifestyles and emergence of pathogens.</title>
        <authorList>
            <person name="Haridas S."/>
            <person name="Albert R."/>
            <person name="Binder M."/>
            <person name="Bloem J."/>
            <person name="LaButti K."/>
            <person name="Salamov A."/>
            <person name="Andreopoulos B."/>
            <person name="Baker S."/>
            <person name="Barry K."/>
            <person name="Bills G."/>
            <person name="Bluhm B."/>
            <person name="Cannon C."/>
            <person name="Castanera R."/>
            <person name="Culley D."/>
            <person name="Daum C."/>
            <person name="Ezra D."/>
            <person name="Gonzalez J."/>
            <person name="Henrissat B."/>
            <person name="Kuo A."/>
            <person name="Liang C."/>
            <person name="Lipzen A."/>
            <person name="Lutzoni F."/>
            <person name="Magnuson J."/>
            <person name="Mondo S."/>
            <person name="Nolan M."/>
            <person name="Ohm R."/>
            <person name="Pangilinan J."/>
            <person name="Park H.-J."/>
            <person name="Ramirez L."/>
            <person name="Alfaro M."/>
            <person name="Sun H."/>
            <person name="Tritt A."/>
            <person name="Yoshinaga Y."/>
            <person name="Zwiers L.-H."/>
            <person name="Turgeon B."/>
            <person name="Goodwin S."/>
            <person name="Spatafora J."/>
            <person name="Crous P."/>
            <person name="Grigoriev I."/>
        </authorList>
    </citation>
    <scope>NUCLEOTIDE SEQUENCE [LARGE SCALE GENOMIC DNA]</scope>
    <source>
        <strain evidence="2">CBS 304.66</strain>
    </source>
</reference>
<organism evidence="1 2">
    <name type="scientific">Lojkania enalia</name>
    <dbReference type="NCBI Taxonomy" id="147567"/>
    <lineage>
        <taxon>Eukaryota</taxon>
        <taxon>Fungi</taxon>
        <taxon>Dikarya</taxon>
        <taxon>Ascomycota</taxon>
        <taxon>Pezizomycotina</taxon>
        <taxon>Dothideomycetes</taxon>
        <taxon>Pleosporomycetidae</taxon>
        <taxon>Pleosporales</taxon>
        <taxon>Pleosporales incertae sedis</taxon>
        <taxon>Lojkania</taxon>
    </lineage>
</organism>
<dbReference type="AlphaFoldDB" id="A0A9P4K1V4"/>
<gene>
    <name evidence="1" type="ORF">CC78DRAFT_388702</name>
</gene>
<name>A0A9P4K1V4_9PLEO</name>
<dbReference type="EMBL" id="ML986676">
    <property type="protein sequence ID" value="KAF2260603.1"/>
    <property type="molecule type" value="Genomic_DNA"/>
</dbReference>